<keyword evidence="10" id="KW-1185">Reference proteome</keyword>
<dbReference type="Pfam" id="PF00619">
    <property type="entry name" value="CARD"/>
    <property type="match status" value="1"/>
</dbReference>
<sequence>MDHSGSGSVEQDSSSWTKVDPELDGLSPDQDPTYSLQSAAGHFECSVSGLRWFCREKVGFRYRFCSWDGHMERMESRGFRPAGPLLDISVLTGKVMEVQLPHWVCTDDVPELLKNFAVLHVNDCGDVLEKATRVTKTHVGLADPVFSLRGALIHLKNLFCPPRISCNTLMYYQPKTSYLKMRVYLIPPDPALKQLVHSRESSKGYEEIMKPRPDKPLKTGCGFSLQATVETARIQPPEITLRHDSQDPNFYEVFIENPEENFNLELLQTHSEKVWFCEIRKEEHFVDKHRETLIQRVRNIGPVLDGLLQKKVLLEETYDRIRSLPTSESQLREIFSCLRAADDCKDIFLSILQEKEPYLIADLQRKC</sequence>
<dbReference type="GO" id="GO:0042981">
    <property type="term" value="P:regulation of apoptotic process"/>
    <property type="evidence" value="ECO:0007669"/>
    <property type="project" value="InterPro"/>
</dbReference>
<reference evidence="9" key="3">
    <citation type="submission" date="2025-09" db="UniProtKB">
        <authorList>
            <consortium name="Ensembl"/>
        </authorList>
    </citation>
    <scope>IDENTIFICATION</scope>
</reference>
<dbReference type="GO" id="GO:0005829">
    <property type="term" value="C:cytosol"/>
    <property type="evidence" value="ECO:0007669"/>
    <property type="project" value="UniProtKB-SubCell"/>
</dbReference>
<evidence type="ECO:0000256" key="1">
    <source>
        <dbReference type="ARBA" id="ARBA00004514"/>
    </source>
</evidence>
<dbReference type="Pfam" id="PF23679">
    <property type="entry name" value="UPA-FIIND"/>
    <property type="match status" value="1"/>
</dbReference>
<dbReference type="EMBL" id="AYCK01017188">
    <property type="status" value="NOT_ANNOTATED_CDS"/>
    <property type="molecule type" value="Genomic_DNA"/>
</dbReference>
<dbReference type="Pfam" id="PF13553">
    <property type="entry name" value="FIIND"/>
    <property type="match status" value="1"/>
</dbReference>
<dbReference type="InterPro" id="IPR033516">
    <property type="entry name" value="CARD8/ASC/NALP1_CARD"/>
</dbReference>
<reference evidence="9" key="2">
    <citation type="submission" date="2025-08" db="UniProtKB">
        <authorList>
            <consortium name="Ensembl"/>
        </authorList>
    </citation>
    <scope>IDENTIFICATION</scope>
</reference>
<proteinExistence type="predicted"/>
<feature type="region of interest" description="Disordered" evidence="6">
    <location>
        <begin position="1"/>
        <end position="31"/>
    </location>
</feature>
<dbReference type="OMA" id="RGLHWRV"/>
<organism evidence="9 10">
    <name type="scientific">Poecilia formosa</name>
    <name type="common">Amazon molly</name>
    <name type="synonym">Limia formosa</name>
    <dbReference type="NCBI Taxonomy" id="48698"/>
    <lineage>
        <taxon>Eukaryota</taxon>
        <taxon>Metazoa</taxon>
        <taxon>Chordata</taxon>
        <taxon>Craniata</taxon>
        <taxon>Vertebrata</taxon>
        <taxon>Euteleostomi</taxon>
        <taxon>Actinopterygii</taxon>
        <taxon>Neopterygii</taxon>
        <taxon>Teleostei</taxon>
        <taxon>Neoteleostei</taxon>
        <taxon>Acanthomorphata</taxon>
        <taxon>Ovalentaria</taxon>
        <taxon>Atherinomorphae</taxon>
        <taxon>Cyprinodontiformes</taxon>
        <taxon>Poeciliidae</taxon>
        <taxon>Poeciliinae</taxon>
        <taxon>Poecilia</taxon>
    </lineage>
</organism>
<name>A0A096M0S7_POEFO</name>
<dbReference type="InterPro" id="IPR011029">
    <property type="entry name" value="DEATH-like_dom_sf"/>
</dbReference>
<comment type="subcellular location">
    <subcellularLocation>
        <location evidence="1">Cytoplasm</location>
        <location evidence="1">Cytosol</location>
    </subcellularLocation>
</comment>
<evidence type="ECO:0000256" key="5">
    <source>
        <dbReference type="ARBA" id="ARBA00023198"/>
    </source>
</evidence>
<evidence type="ECO:0000256" key="2">
    <source>
        <dbReference type="ARBA" id="ARBA00022490"/>
    </source>
</evidence>
<dbReference type="GeneTree" id="ENSGT00830000128447"/>
<dbReference type="Gene3D" id="1.10.533.10">
    <property type="entry name" value="Death Domain, Fas"/>
    <property type="match status" value="1"/>
</dbReference>
<dbReference type="PANTHER" id="PTHR46985">
    <property type="entry name" value="NACHT, LRR AND PYD DOMAINS-CONTAINING PROTEIN 1"/>
    <property type="match status" value="1"/>
</dbReference>
<evidence type="ECO:0000256" key="4">
    <source>
        <dbReference type="ARBA" id="ARBA00022859"/>
    </source>
</evidence>
<dbReference type="STRING" id="48698.ENSPFOP00000025018"/>
<dbReference type="CDD" id="cd08330">
    <property type="entry name" value="CARD_ASC_NALP1"/>
    <property type="match status" value="1"/>
</dbReference>
<evidence type="ECO:0000256" key="6">
    <source>
        <dbReference type="SAM" id="MobiDB-lite"/>
    </source>
</evidence>
<keyword evidence="5" id="KW-0395">Inflammatory response</keyword>
<evidence type="ECO:0008006" key="11">
    <source>
        <dbReference type="Google" id="ProtNLM"/>
    </source>
</evidence>
<keyword evidence="4" id="KW-0391">Immunity</keyword>
<dbReference type="Ensembl" id="ENSPFOT00000029412.1">
    <property type="protein sequence ID" value="ENSPFOP00000025018.1"/>
    <property type="gene ID" value="ENSPFOG00000021878.1"/>
</dbReference>
<dbReference type="GO" id="GO:0006954">
    <property type="term" value="P:inflammatory response"/>
    <property type="evidence" value="ECO:0007669"/>
    <property type="project" value="UniProtKB-KW"/>
</dbReference>
<dbReference type="EMBL" id="AYCK01017189">
    <property type="status" value="NOT_ANNOTATED_CDS"/>
    <property type="molecule type" value="Genomic_DNA"/>
</dbReference>
<dbReference type="AlphaFoldDB" id="A0A096M0S7"/>
<feature type="domain" description="FIIND" evidence="8">
    <location>
        <begin position="12"/>
        <end position="293"/>
    </location>
</feature>
<evidence type="ECO:0000259" key="8">
    <source>
        <dbReference type="PROSITE" id="PS51830"/>
    </source>
</evidence>
<dbReference type="PANTHER" id="PTHR46985:SF2">
    <property type="entry name" value="APOPTOSIS-ASSOCIATED SPECK-LIKE PROTEIN CONTAINING A CARD"/>
    <property type="match status" value="1"/>
</dbReference>
<dbReference type="PROSITE" id="PS51830">
    <property type="entry name" value="FIIND"/>
    <property type="match status" value="1"/>
</dbReference>
<dbReference type="SUPFAM" id="SSF47986">
    <property type="entry name" value="DEATH domain"/>
    <property type="match status" value="1"/>
</dbReference>
<keyword evidence="2" id="KW-0963">Cytoplasm</keyword>
<keyword evidence="3" id="KW-0399">Innate immunity</keyword>
<evidence type="ECO:0000313" key="9">
    <source>
        <dbReference type="Ensembl" id="ENSPFOP00000025018.1"/>
    </source>
</evidence>
<dbReference type="Proteomes" id="UP000028760">
    <property type="component" value="Unassembled WGS sequence"/>
</dbReference>
<protein>
    <recommendedName>
        <fullName evidence="11">FIIND domain-containing protein</fullName>
    </recommendedName>
</protein>
<feature type="compositionally biased region" description="Low complexity" evidence="6">
    <location>
        <begin position="1"/>
        <end position="15"/>
    </location>
</feature>
<reference evidence="10" key="1">
    <citation type="submission" date="2013-10" db="EMBL/GenBank/DDBJ databases">
        <authorList>
            <person name="Schartl M."/>
            <person name="Warren W."/>
        </authorList>
    </citation>
    <scope>NUCLEOTIDE SEQUENCE [LARGE SCALE GENOMIC DNA]</scope>
    <source>
        <strain evidence="10">female</strain>
    </source>
</reference>
<evidence type="ECO:0000259" key="7">
    <source>
        <dbReference type="PROSITE" id="PS50209"/>
    </source>
</evidence>
<dbReference type="PROSITE" id="PS50209">
    <property type="entry name" value="CARD"/>
    <property type="match status" value="1"/>
</dbReference>
<dbReference type="eggNOG" id="ENOG502S4A4">
    <property type="taxonomic scope" value="Eukaryota"/>
</dbReference>
<dbReference type="GO" id="GO:0045087">
    <property type="term" value="P:innate immune response"/>
    <property type="evidence" value="ECO:0007669"/>
    <property type="project" value="UniProtKB-KW"/>
</dbReference>
<accession>A0A096M0S7</accession>
<dbReference type="FunFam" id="1.10.533.10:FF:000013">
    <property type="entry name" value="Apoptosis-associated speck-like protein containing a CARD"/>
    <property type="match status" value="1"/>
</dbReference>
<feature type="domain" description="CARD" evidence="7">
    <location>
        <begin position="278"/>
        <end position="367"/>
    </location>
</feature>
<evidence type="ECO:0000256" key="3">
    <source>
        <dbReference type="ARBA" id="ARBA00022588"/>
    </source>
</evidence>
<dbReference type="InterPro" id="IPR001315">
    <property type="entry name" value="CARD"/>
</dbReference>
<evidence type="ECO:0000313" key="10">
    <source>
        <dbReference type="Proteomes" id="UP000028760"/>
    </source>
</evidence>
<dbReference type="InterPro" id="IPR025307">
    <property type="entry name" value="FIIND_dom"/>
</dbReference>
<dbReference type="InterPro" id="IPR051249">
    <property type="entry name" value="NLRP_Inflammasome"/>
</dbReference>